<feature type="compositionally biased region" description="Acidic residues" evidence="1">
    <location>
        <begin position="235"/>
        <end position="246"/>
    </location>
</feature>
<dbReference type="AlphaFoldDB" id="A0A1M5TVF6"/>
<accession>A0A1M5TVF6</accession>
<gene>
    <name evidence="2" type="ORF">SAMN02745135_01157</name>
</gene>
<organism evidence="2 3">
    <name type="scientific">Caloranaerobacter azorensis DSM 13643</name>
    <dbReference type="NCBI Taxonomy" id="1121264"/>
    <lineage>
        <taxon>Bacteria</taxon>
        <taxon>Bacillati</taxon>
        <taxon>Bacillota</taxon>
        <taxon>Tissierellia</taxon>
        <taxon>Tissierellales</taxon>
        <taxon>Thermohalobacteraceae</taxon>
        <taxon>Caloranaerobacter</taxon>
    </lineage>
</organism>
<feature type="region of interest" description="Disordered" evidence="1">
    <location>
        <begin position="219"/>
        <end position="246"/>
    </location>
</feature>
<dbReference type="Proteomes" id="UP000183967">
    <property type="component" value="Unassembled WGS sequence"/>
</dbReference>
<reference evidence="3" key="1">
    <citation type="submission" date="2016-11" db="EMBL/GenBank/DDBJ databases">
        <authorList>
            <person name="Varghese N."/>
            <person name="Submissions S."/>
        </authorList>
    </citation>
    <scope>NUCLEOTIDE SEQUENCE [LARGE SCALE GENOMIC DNA]</scope>
    <source>
        <strain evidence="3">DSM 13643</strain>
    </source>
</reference>
<sequence length="246" mass="29066">MNEIKEKVKADYLKGLKYKEICEKYDLSINTLKSWIKRYKWSDEKKKGAHKNKRGAPLNNKNAIGNKGGAPPKNKNAEKHGFFSKYLPDETLEIIQEIEQKNPIDILWENIQIQYAAIIRAQKIMYVRDKEDITKHLKKEKDGDIFTEREWEFQYAWDKQANFLRAQSRAMSELRSMIKRYEEMLKSDLVTEEQKLRIQKLKAEINGPDEDNQESINEFIKATSPTEKEIKELFGDEEDGEEEEEN</sequence>
<name>A0A1M5TVF6_9FIRM</name>
<dbReference type="SUPFAM" id="SSF46689">
    <property type="entry name" value="Homeodomain-like"/>
    <property type="match status" value="1"/>
</dbReference>
<dbReference type="EMBL" id="FQXO01000025">
    <property type="protein sequence ID" value="SHH54699.1"/>
    <property type="molecule type" value="Genomic_DNA"/>
</dbReference>
<keyword evidence="3" id="KW-1185">Reference proteome</keyword>
<evidence type="ECO:0000313" key="3">
    <source>
        <dbReference type="Proteomes" id="UP000183967"/>
    </source>
</evidence>
<dbReference type="InterPro" id="IPR009057">
    <property type="entry name" value="Homeodomain-like_sf"/>
</dbReference>
<evidence type="ECO:0000313" key="2">
    <source>
        <dbReference type="EMBL" id="SHH54699.1"/>
    </source>
</evidence>
<evidence type="ECO:0000256" key="1">
    <source>
        <dbReference type="SAM" id="MobiDB-lite"/>
    </source>
</evidence>
<protein>
    <submittedName>
        <fullName evidence="2">Uncharacterized protein YjcR</fullName>
    </submittedName>
</protein>
<dbReference type="Gene3D" id="1.10.10.60">
    <property type="entry name" value="Homeodomain-like"/>
    <property type="match status" value="1"/>
</dbReference>
<proteinExistence type="predicted"/>
<dbReference type="RefSeq" id="WP_073196164.1">
    <property type="nucleotide sequence ID" value="NZ_FQXO01000025.1"/>
</dbReference>
<dbReference type="NCBIfam" id="NF040601">
    <property type="entry name" value="TerS_not_xtmA"/>
    <property type="match status" value="1"/>
</dbReference>
<feature type="region of interest" description="Disordered" evidence="1">
    <location>
        <begin position="46"/>
        <end position="75"/>
    </location>
</feature>